<dbReference type="InterPro" id="IPR029030">
    <property type="entry name" value="Caspase-like_dom_sf"/>
</dbReference>
<dbReference type="PANTHER" id="PTHR22576">
    <property type="entry name" value="MUCOSA ASSOCIATED LYMPHOID TISSUE LYMPHOMA TRANSLOCATION PROTEIN 1/PARACASPASE"/>
    <property type="match status" value="1"/>
</dbReference>
<dbReference type="EMBL" id="JAPCID010000064">
    <property type="protein sequence ID" value="MDA0141742.1"/>
    <property type="molecule type" value="Genomic_DNA"/>
</dbReference>
<dbReference type="SUPFAM" id="SSF52129">
    <property type="entry name" value="Caspase-like"/>
    <property type="match status" value="1"/>
</dbReference>
<organism evidence="3 4">
    <name type="scientific">Solirubrobacter deserti</name>
    <dbReference type="NCBI Taxonomy" id="2282478"/>
    <lineage>
        <taxon>Bacteria</taxon>
        <taxon>Bacillati</taxon>
        <taxon>Actinomycetota</taxon>
        <taxon>Thermoleophilia</taxon>
        <taxon>Solirubrobacterales</taxon>
        <taxon>Solirubrobacteraceae</taxon>
        <taxon>Solirubrobacter</taxon>
    </lineage>
</organism>
<feature type="region of interest" description="Disordered" evidence="1">
    <location>
        <begin position="624"/>
        <end position="658"/>
    </location>
</feature>
<sequence length="658" mass="73211">MPHRALIIGNWEYADPTGVYAPLNGPRHDVRLMQEALEDPKFGLCEEIQVLCNATWNELQTSIAEFIDHNGPDDHMVLYYSGHGARIEEGRLALCGVDTPSQQESYRGFDTAKLREWLQVRNRARSTVVVLDCCYAGAYKSATLEISDSLGAGTGVLASGGNQPAKDSQDVNEPSPFTAALASILLDPEVPGRPDDGMVTLETVYTRLLEHQPRLDPLPQRNVRSQGSLPLAKREIPSRVSRPELVDYEEPRIDPITLRFDRASVVAQSSAGEPESIDLSGRDDHQWSAVRRMSQLADAVVRVPDYDSDRWAQRAVRRAWNCVGSTLFERALPPGVQERIRALDETEASRSLLKLRLHFGDGRDESGMQRYPWEYLYHQPDPGYDDDIRPEPQPMALQPGLLVERVIVGTPPSEIKSPVAVGLVNSQRGQLGDAAGRVADGLTQMVGLNVVFDARAEDAQWGRVLDSLGAQRPKLLLMCLPVRRRPGGVEVAFWPEREDAPDWRRVQDLIVQLRRRNLKFDLIFFSAFAARPSTDSYRATNEVAGELARAGLGPVIFVCHSAAHARLVPPLGKDTFTLLLMDAVTQGKRLDYAVYYAKDRVASRVGEESRRTFGVPGYYVIEDANAQAEPEPEFESEPRTAGRRTVGRAGPLRREVKP</sequence>
<evidence type="ECO:0000259" key="2">
    <source>
        <dbReference type="Pfam" id="PF00656"/>
    </source>
</evidence>
<proteinExistence type="predicted"/>
<feature type="domain" description="Peptidase C14 caspase" evidence="2">
    <location>
        <begin position="4"/>
        <end position="187"/>
    </location>
</feature>
<dbReference type="RefSeq" id="WP_202953250.1">
    <property type="nucleotide sequence ID" value="NZ_JAPCID010000064.1"/>
</dbReference>
<dbReference type="Proteomes" id="UP001147700">
    <property type="component" value="Unassembled WGS sequence"/>
</dbReference>
<gene>
    <name evidence="3" type="ORF">OJ962_29895</name>
</gene>
<comment type="caution">
    <text evidence="3">The sequence shown here is derived from an EMBL/GenBank/DDBJ whole genome shotgun (WGS) entry which is preliminary data.</text>
</comment>
<dbReference type="InterPro" id="IPR052039">
    <property type="entry name" value="Caspase-related_regulators"/>
</dbReference>
<evidence type="ECO:0000313" key="4">
    <source>
        <dbReference type="Proteomes" id="UP001147700"/>
    </source>
</evidence>
<dbReference type="PANTHER" id="PTHR22576:SF37">
    <property type="entry name" value="MUCOSA-ASSOCIATED LYMPHOID TISSUE LYMPHOMA TRANSLOCATION PROTEIN 1"/>
    <property type="match status" value="1"/>
</dbReference>
<keyword evidence="4" id="KW-1185">Reference proteome</keyword>
<name>A0ABT4RT34_9ACTN</name>
<dbReference type="Gene3D" id="3.40.50.1460">
    <property type="match status" value="1"/>
</dbReference>
<dbReference type="InterPro" id="IPR011600">
    <property type="entry name" value="Pept_C14_caspase"/>
</dbReference>
<protein>
    <submittedName>
        <fullName evidence="3">Caspase family protein</fullName>
    </submittedName>
</protein>
<dbReference type="Pfam" id="PF00656">
    <property type="entry name" value="Peptidase_C14"/>
    <property type="match status" value="1"/>
</dbReference>
<evidence type="ECO:0000256" key="1">
    <source>
        <dbReference type="SAM" id="MobiDB-lite"/>
    </source>
</evidence>
<accession>A0ABT4RT34</accession>
<reference evidence="3" key="1">
    <citation type="submission" date="2022-10" db="EMBL/GenBank/DDBJ databases">
        <title>The WGS of Solirubrobacter sp. CPCC 204708.</title>
        <authorList>
            <person name="Jiang Z."/>
        </authorList>
    </citation>
    <scope>NUCLEOTIDE SEQUENCE</scope>
    <source>
        <strain evidence="3">CPCC 204708</strain>
    </source>
</reference>
<evidence type="ECO:0000313" key="3">
    <source>
        <dbReference type="EMBL" id="MDA0141742.1"/>
    </source>
</evidence>